<reference evidence="1 2" key="1">
    <citation type="journal article" date="2014" name="Am. J. Bot.">
        <title>Genome assembly and annotation for red clover (Trifolium pratense; Fabaceae).</title>
        <authorList>
            <person name="Istvanek J."/>
            <person name="Jaros M."/>
            <person name="Krenek A."/>
            <person name="Repkova J."/>
        </authorList>
    </citation>
    <scope>NUCLEOTIDE SEQUENCE [LARGE SCALE GENOMIC DNA]</scope>
    <source>
        <strain evidence="2">cv. Tatra</strain>
        <tissue evidence="1">Young leaves</tissue>
    </source>
</reference>
<evidence type="ECO:0000313" key="1">
    <source>
        <dbReference type="EMBL" id="PNX79361.1"/>
    </source>
</evidence>
<name>A0A2K3LLE6_TRIPR</name>
<sequence>SIIGAVIIAIGLYSVVWGKAKDYSATTTAESSVTVKQIEAQQLPITSSNHV</sequence>
<dbReference type="Proteomes" id="UP000236291">
    <property type="component" value="Unassembled WGS sequence"/>
</dbReference>
<dbReference type="AlphaFoldDB" id="A0A2K3LLE6"/>
<reference evidence="1 2" key="2">
    <citation type="journal article" date="2017" name="Front. Plant Sci.">
        <title>Gene Classification and Mining of Molecular Markers Useful in Red Clover (Trifolium pratense) Breeding.</title>
        <authorList>
            <person name="Istvanek J."/>
            <person name="Dluhosova J."/>
            <person name="Dluhos P."/>
            <person name="Patkova L."/>
            <person name="Nedelnik J."/>
            <person name="Repkova J."/>
        </authorList>
    </citation>
    <scope>NUCLEOTIDE SEQUENCE [LARGE SCALE GENOMIC DNA]</scope>
    <source>
        <strain evidence="2">cv. Tatra</strain>
        <tissue evidence="1">Young leaves</tissue>
    </source>
</reference>
<organism evidence="1 2">
    <name type="scientific">Trifolium pratense</name>
    <name type="common">Red clover</name>
    <dbReference type="NCBI Taxonomy" id="57577"/>
    <lineage>
        <taxon>Eukaryota</taxon>
        <taxon>Viridiplantae</taxon>
        <taxon>Streptophyta</taxon>
        <taxon>Embryophyta</taxon>
        <taxon>Tracheophyta</taxon>
        <taxon>Spermatophyta</taxon>
        <taxon>Magnoliopsida</taxon>
        <taxon>eudicotyledons</taxon>
        <taxon>Gunneridae</taxon>
        <taxon>Pentapetalae</taxon>
        <taxon>rosids</taxon>
        <taxon>fabids</taxon>
        <taxon>Fabales</taxon>
        <taxon>Fabaceae</taxon>
        <taxon>Papilionoideae</taxon>
        <taxon>50 kb inversion clade</taxon>
        <taxon>NPAAA clade</taxon>
        <taxon>Hologalegina</taxon>
        <taxon>IRL clade</taxon>
        <taxon>Trifolieae</taxon>
        <taxon>Trifolium</taxon>
    </lineage>
</organism>
<gene>
    <name evidence="1" type="ORF">L195_g035345</name>
</gene>
<evidence type="ECO:0000313" key="2">
    <source>
        <dbReference type="Proteomes" id="UP000236291"/>
    </source>
</evidence>
<protein>
    <recommendedName>
        <fullName evidence="3">WAT1-related protein</fullName>
    </recommendedName>
</protein>
<evidence type="ECO:0008006" key="3">
    <source>
        <dbReference type="Google" id="ProtNLM"/>
    </source>
</evidence>
<dbReference type="EMBL" id="ASHM01035834">
    <property type="protein sequence ID" value="PNX79361.1"/>
    <property type="molecule type" value="Genomic_DNA"/>
</dbReference>
<proteinExistence type="predicted"/>
<accession>A0A2K3LLE6</accession>
<comment type="caution">
    <text evidence="1">The sequence shown here is derived from an EMBL/GenBank/DDBJ whole genome shotgun (WGS) entry which is preliminary data.</text>
</comment>
<feature type="non-terminal residue" evidence="1">
    <location>
        <position position="1"/>
    </location>
</feature>